<gene>
    <name evidence="3" type="primary">minD_3</name>
    <name evidence="3" type="ORF">LA5096_05610</name>
</gene>
<dbReference type="EMBL" id="CXWC01000015">
    <property type="protein sequence ID" value="CTQ78397.1"/>
    <property type="molecule type" value="Genomic_DNA"/>
</dbReference>
<protein>
    <submittedName>
        <fullName evidence="3">Cell division inhibitor MinD</fullName>
    </submittedName>
</protein>
<dbReference type="OrthoDB" id="8281972at2"/>
<dbReference type="PANTHER" id="PTHR43384">
    <property type="entry name" value="SEPTUM SITE-DETERMINING PROTEIN MIND HOMOLOG, CHLOROPLASTIC-RELATED"/>
    <property type="match status" value="1"/>
</dbReference>
<evidence type="ECO:0000313" key="3">
    <source>
        <dbReference type="EMBL" id="CTQ78397.1"/>
    </source>
</evidence>
<dbReference type="PANTHER" id="PTHR43384:SF6">
    <property type="entry name" value="SEPTUM SITE-DETERMINING PROTEIN MIND HOMOLOG, CHLOROPLASTIC"/>
    <property type="match status" value="1"/>
</dbReference>
<keyword evidence="4" id="KW-1185">Reference proteome</keyword>
<dbReference type="GO" id="GO:0009898">
    <property type="term" value="C:cytoplasmic side of plasma membrane"/>
    <property type="evidence" value="ECO:0007669"/>
    <property type="project" value="TreeGrafter"/>
</dbReference>
<proteinExistence type="predicted"/>
<keyword evidence="3" id="KW-0132">Cell division</keyword>
<evidence type="ECO:0000256" key="2">
    <source>
        <dbReference type="ARBA" id="ARBA00022840"/>
    </source>
</evidence>
<dbReference type="GO" id="GO:0051301">
    <property type="term" value="P:cell division"/>
    <property type="evidence" value="ECO:0007669"/>
    <property type="project" value="UniProtKB-KW"/>
</dbReference>
<dbReference type="GO" id="GO:0005829">
    <property type="term" value="C:cytosol"/>
    <property type="evidence" value="ECO:0007669"/>
    <property type="project" value="TreeGrafter"/>
</dbReference>
<evidence type="ECO:0000256" key="1">
    <source>
        <dbReference type="ARBA" id="ARBA00022741"/>
    </source>
</evidence>
<accession>A0A0M6ZIN3</accession>
<dbReference type="GO" id="GO:0051782">
    <property type="term" value="P:negative regulation of cell division"/>
    <property type="evidence" value="ECO:0007669"/>
    <property type="project" value="TreeGrafter"/>
</dbReference>
<dbReference type="Gene3D" id="3.40.50.300">
    <property type="entry name" value="P-loop containing nucleotide triphosphate hydrolases"/>
    <property type="match status" value="1"/>
</dbReference>
<dbReference type="RefSeq" id="WP_082442955.1">
    <property type="nucleotide sequence ID" value="NZ_CANKXR010000001.1"/>
</dbReference>
<dbReference type="Gene3D" id="3.40.50.2300">
    <property type="match status" value="1"/>
</dbReference>
<dbReference type="InterPro" id="IPR050625">
    <property type="entry name" value="ParA/MinD_ATPase"/>
</dbReference>
<reference evidence="4" key="1">
    <citation type="submission" date="2015-07" db="EMBL/GenBank/DDBJ databases">
        <authorList>
            <person name="Rodrigo-Torres Lidia"/>
            <person name="Arahal R.David."/>
        </authorList>
    </citation>
    <scope>NUCLEOTIDE SEQUENCE [LARGE SCALE GENOMIC DNA]</scope>
    <source>
        <strain evidence="4">CECT 5096</strain>
    </source>
</reference>
<dbReference type="GeneID" id="97672854"/>
<evidence type="ECO:0000313" key="4">
    <source>
        <dbReference type="Proteomes" id="UP000049983"/>
    </source>
</evidence>
<organism evidence="3 4">
    <name type="scientific">Roseibium album</name>
    <dbReference type="NCBI Taxonomy" id="311410"/>
    <lineage>
        <taxon>Bacteria</taxon>
        <taxon>Pseudomonadati</taxon>
        <taxon>Pseudomonadota</taxon>
        <taxon>Alphaproteobacteria</taxon>
        <taxon>Hyphomicrobiales</taxon>
        <taxon>Stappiaceae</taxon>
        <taxon>Roseibium</taxon>
    </lineage>
</organism>
<dbReference type="AlphaFoldDB" id="A0A0M6ZIN3"/>
<keyword evidence="2" id="KW-0067">ATP-binding</keyword>
<dbReference type="InterPro" id="IPR027417">
    <property type="entry name" value="P-loop_NTPase"/>
</dbReference>
<keyword evidence="1" id="KW-0547">Nucleotide-binding</keyword>
<dbReference type="Proteomes" id="UP000049983">
    <property type="component" value="Unassembled WGS sequence"/>
</dbReference>
<dbReference type="STRING" id="311410.LA5095_05035"/>
<dbReference type="GO" id="GO:0005524">
    <property type="term" value="F:ATP binding"/>
    <property type="evidence" value="ECO:0007669"/>
    <property type="project" value="UniProtKB-KW"/>
</dbReference>
<dbReference type="GO" id="GO:0016887">
    <property type="term" value="F:ATP hydrolysis activity"/>
    <property type="evidence" value="ECO:0007669"/>
    <property type="project" value="TreeGrafter"/>
</dbReference>
<keyword evidence="3" id="KW-0131">Cell cycle</keyword>
<dbReference type="SUPFAM" id="SSF52540">
    <property type="entry name" value="P-loop containing nucleoside triphosphate hydrolases"/>
    <property type="match status" value="1"/>
</dbReference>
<name>A0A0M6ZIN3_9HYPH</name>
<sequence length="435" mass="47585">MSTNAELKDTPGYLDPISEPVENQYAGTEEAAKIGSVPRITVHGFCLTDATMHMAETAMEDRRMAKAHLKLDMGGIPAAIDIFAQAPTPNLIIVETNGQREELLSNLDQLAEYCDAGTKVIVIGNVNDVLLYRDLIARGVSEYLITPVNVYQLIGSIAELYADPESEPLGRTTAFFGVKGGCGSSTVAHNSAWALGRNFQSEVVVTDLDLPFGTAGLDYNQDPLQGVFEAISSPDRLDETYLDRILSKCNDHLSLLAAPATLERTYDHSEKSFEQLFETMRSSVPNVVLDVPHTWNSWVKNTLLNVDEIVLVAEPDLANLRNAKNAVDMLKQLRPNDRPPHLVMNKVNVPKRPEIKPEEFAAALGLTVQASIPFEPHLFGTAANNGQMISEMDGKHAVSRMFDDLANAISGKVQPVKISRSPLGGFFTKLKRKSG</sequence>